<dbReference type="Pfam" id="PF08541">
    <property type="entry name" value="ACP_syn_III_C"/>
    <property type="match status" value="1"/>
</dbReference>
<dbReference type="InterPro" id="IPR013751">
    <property type="entry name" value="ACP_syn_III_N"/>
</dbReference>
<keyword evidence="6" id="KW-1185">Reference proteome</keyword>
<dbReference type="Pfam" id="PF08545">
    <property type="entry name" value="ACP_syn_III"/>
    <property type="match status" value="1"/>
</dbReference>
<dbReference type="PANTHER" id="PTHR34069">
    <property type="entry name" value="3-OXOACYL-[ACYL-CARRIER-PROTEIN] SYNTHASE 3"/>
    <property type="match status" value="1"/>
</dbReference>
<keyword evidence="2" id="KW-0012">Acyltransferase</keyword>
<evidence type="ECO:0000313" key="6">
    <source>
        <dbReference type="Proteomes" id="UP001595379"/>
    </source>
</evidence>
<organism evidence="5 6">
    <name type="scientific">Hyphobacterium vulgare</name>
    <dbReference type="NCBI Taxonomy" id="1736751"/>
    <lineage>
        <taxon>Bacteria</taxon>
        <taxon>Pseudomonadati</taxon>
        <taxon>Pseudomonadota</taxon>
        <taxon>Alphaproteobacteria</taxon>
        <taxon>Maricaulales</taxon>
        <taxon>Maricaulaceae</taxon>
        <taxon>Hyphobacterium</taxon>
    </lineage>
</organism>
<evidence type="ECO:0000259" key="3">
    <source>
        <dbReference type="Pfam" id="PF08541"/>
    </source>
</evidence>
<dbReference type="InterPro" id="IPR016039">
    <property type="entry name" value="Thiolase-like"/>
</dbReference>
<dbReference type="PANTHER" id="PTHR34069:SF2">
    <property type="entry name" value="BETA-KETOACYL-[ACYL-CARRIER-PROTEIN] SYNTHASE III"/>
    <property type="match status" value="1"/>
</dbReference>
<dbReference type="InterPro" id="IPR013747">
    <property type="entry name" value="ACP_syn_III_C"/>
</dbReference>
<evidence type="ECO:0000256" key="2">
    <source>
        <dbReference type="ARBA" id="ARBA00023315"/>
    </source>
</evidence>
<dbReference type="CDD" id="cd00830">
    <property type="entry name" value="KAS_III"/>
    <property type="match status" value="1"/>
</dbReference>
<gene>
    <name evidence="5" type="ORF">ACFOOR_10805</name>
</gene>
<reference evidence="6" key="1">
    <citation type="journal article" date="2019" name="Int. J. Syst. Evol. Microbiol.">
        <title>The Global Catalogue of Microorganisms (GCM) 10K type strain sequencing project: providing services to taxonomists for standard genome sequencing and annotation.</title>
        <authorList>
            <consortium name="The Broad Institute Genomics Platform"/>
            <consortium name="The Broad Institute Genome Sequencing Center for Infectious Disease"/>
            <person name="Wu L."/>
            <person name="Ma J."/>
        </authorList>
    </citation>
    <scope>NUCLEOTIDE SEQUENCE [LARGE SCALE GENOMIC DNA]</scope>
    <source>
        <strain evidence="6">KCTC 52487</strain>
    </source>
</reference>
<dbReference type="RefSeq" id="WP_343164379.1">
    <property type="nucleotide sequence ID" value="NZ_JBHRSV010000019.1"/>
</dbReference>
<name>A0ABV6ZYM5_9PROT</name>
<keyword evidence="1" id="KW-0808">Transferase</keyword>
<dbReference type="EMBL" id="JBHRSV010000019">
    <property type="protein sequence ID" value="MFC2926596.1"/>
    <property type="molecule type" value="Genomic_DNA"/>
</dbReference>
<comment type="caution">
    <text evidence="5">The sequence shown here is derived from an EMBL/GenBank/DDBJ whole genome shotgun (WGS) entry which is preliminary data.</text>
</comment>
<evidence type="ECO:0000256" key="1">
    <source>
        <dbReference type="ARBA" id="ARBA00022679"/>
    </source>
</evidence>
<dbReference type="Proteomes" id="UP001595379">
    <property type="component" value="Unassembled WGS sequence"/>
</dbReference>
<evidence type="ECO:0000259" key="4">
    <source>
        <dbReference type="Pfam" id="PF08545"/>
    </source>
</evidence>
<dbReference type="NCBIfam" id="NF005703">
    <property type="entry name" value="PRK07515.1"/>
    <property type="match status" value="1"/>
</dbReference>
<feature type="domain" description="Beta-ketoacyl-[acyl-carrier-protein] synthase III C-terminal" evidence="3">
    <location>
        <begin position="283"/>
        <end position="369"/>
    </location>
</feature>
<sequence length="373" mass="40890">MSDVIIRSTGLWTPPHSISNAQLVESYNAYAARWNAEHAGEIERGEREAKQPSSVEFIEKASGIRSRYAIDPDGILDTSRLRPKVEPRPDDALCLMAEAGVVAVKDALNRVGLDGGDVDGVICSATSMQRTYPCVAIEIQDAIGATGFGFDMSVACSSATFALQQAVNAIRCGQANRIVVVTPEITTPQLNYTDRDSHFIFGDVAVAVILERADWGNPGWKILSTRLKTQYSNNIRSNQGFLNRCEEPARDEDEMLFVQNGRRVFKEVCPMVAEMILQHMGDCGLTPDDMKRLWLHQANSNMNRVIAQKVFGREYADAEAPTILDEFANTAGAGSVVCFHRHNDDFETGEKGLICSFGAGYSVGSIFVERVAA</sequence>
<dbReference type="Gene3D" id="3.40.47.10">
    <property type="match status" value="2"/>
</dbReference>
<accession>A0ABV6ZYM5</accession>
<dbReference type="SUPFAM" id="SSF53901">
    <property type="entry name" value="Thiolase-like"/>
    <property type="match status" value="1"/>
</dbReference>
<evidence type="ECO:0000313" key="5">
    <source>
        <dbReference type="EMBL" id="MFC2926596.1"/>
    </source>
</evidence>
<protein>
    <submittedName>
        <fullName evidence="5">Beta-ketoacyl-ACP synthase III</fullName>
    </submittedName>
</protein>
<proteinExistence type="predicted"/>
<feature type="domain" description="Beta-ketoacyl-[acyl-carrier-protein] synthase III N-terminal" evidence="4">
    <location>
        <begin position="150"/>
        <end position="229"/>
    </location>
</feature>